<evidence type="ECO:0000313" key="2">
    <source>
        <dbReference type="EMBL" id="EFL20977.1"/>
    </source>
</evidence>
<accession>D9WDR7</accession>
<feature type="compositionally biased region" description="Basic and acidic residues" evidence="1">
    <location>
        <begin position="141"/>
        <end position="161"/>
    </location>
</feature>
<protein>
    <submittedName>
        <fullName evidence="2">Uncharacterized protein</fullName>
    </submittedName>
</protein>
<evidence type="ECO:0000256" key="1">
    <source>
        <dbReference type="SAM" id="MobiDB-lite"/>
    </source>
</evidence>
<dbReference type="STRING" id="457427.SSOG_00689"/>
<evidence type="ECO:0000313" key="3">
    <source>
        <dbReference type="Proteomes" id="UP000003963"/>
    </source>
</evidence>
<dbReference type="HOGENOM" id="CLU_1609855_0_0_11"/>
<feature type="region of interest" description="Disordered" evidence="1">
    <location>
        <begin position="95"/>
        <end position="193"/>
    </location>
</feature>
<sequence>MSPYGCLASMAGGGAIMKNSQVALAFTGGYLFGRGHRVGLAVTLAGMAAGRRLASGHLPGGMQELASSEIGRLRGQLVSAGRSAALSAASHRMDALSDRLEQRASSLRPNGHGPDGHAEDDEERERRGDGGRSRGGASRGESSRGESSRGDRARPSGDRTDRPRKRAAAEGGRSGEARSGRSSKGDKGDKGDR</sequence>
<proteinExistence type="predicted"/>
<reference evidence="2 3" key="1">
    <citation type="submission" date="2009-02" db="EMBL/GenBank/DDBJ databases">
        <title>Annotation of Streptomyces hygroscopicus strain ATCC 53653.</title>
        <authorList>
            <consortium name="The Broad Institute Genome Sequencing Platform"/>
            <consortium name="Broad Institute Microbial Sequencing Center"/>
            <person name="Fischbach M."/>
            <person name="Godfrey P."/>
            <person name="Ward D."/>
            <person name="Young S."/>
            <person name="Zeng Q."/>
            <person name="Koehrsen M."/>
            <person name="Alvarado L."/>
            <person name="Berlin A.M."/>
            <person name="Bochicchio J."/>
            <person name="Borenstein D."/>
            <person name="Chapman S.B."/>
            <person name="Chen Z."/>
            <person name="Engels R."/>
            <person name="Freedman E."/>
            <person name="Gellesch M."/>
            <person name="Goldberg J."/>
            <person name="Griggs A."/>
            <person name="Gujja S."/>
            <person name="Heilman E.R."/>
            <person name="Heiman D.I."/>
            <person name="Hepburn T.A."/>
            <person name="Howarth C."/>
            <person name="Jen D."/>
            <person name="Larson L."/>
            <person name="Lewis B."/>
            <person name="Mehta T."/>
            <person name="Park D."/>
            <person name="Pearson M."/>
            <person name="Richards J."/>
            <person name="Roberts A."/>
            <person name="Saif S."/>
            <person name="Shea T.D."/>
            <person name="Shenoy N."/>
            <person name="Sisk P."/>
            <person name="Stolte C."/>
            <person name="Sykes S.N."/>
            <person name="Thomson T."/>
            <person name="Walk T."/>
            <person name="White J."/>
            <person name="Yandava C."/>
            <person name="Straight P."/>
            <person name="Clardy J."/>
            <person name="Hung D."/>
            <person name="Kolter R."/>
            <person name="Mekalanos J."/>
            <person name="Walker S."/>
            <person name="Walsh C.T."/>
            <person name="Wieland-Brown L.C."/>
            <person name="Haas B."/>
            <person name="Nusbaum C."/>
            <person name="Birren B."/>
        </authorList>
    </citation>
    <scope>NUCLEOTIDE SEQUENCE [LARGE SCALE GENOMIC DNA]</scope>
    <source>
        <strain evidence="2 3">ATCC 53653</strain>
    </source>
</reference>
<name>D9WDR7_9ACTN</name>
<feature type="compositionally biased region" description="Basic and acidic residues" evidence="1">
    <location>
        <begin position="173"/>
        <end position="193"/>
    </location>
</feature>
<dbReference type="EMBL" id="GG657754">
    <property type="protein sequence ID" value="EFL20977.1"/>
    <property type="molecule type" value="Genomic_DNA"/>
</dbReference>
<dbReference type="AlphaFoldDB" id="D9WDR7"/>
<organism evidence="2 3">
    <name type="scientific">Streptomyces himastatinicus ATCC 53653</name>
    <dbReference type="NCBI Taxonomy" id="457427"/>
    <lineage>
        <taxon>Bacteria</taxon>
        <taxon>Bacillati</taxon>
        <taxon>Actinomycetota</taxon>
        <taxon>Actinomycetes</taxon>
        <taxon>Kitasatosporales</taxon>
        <taxon>Streptomycetaceae</taxon>
        <taxon>Streptomyces</taxon>
        <taxon>Streptomyces violaceusniger group</taxon>
    </lineage>
</organism>
<gene>
    <name evidence="2" type="ORF">SSOG_00689</name>
</gene>
<dbReference type="Proteomes" id="UP000003963">
    <property type="component" value="Unassembled WGS sequence"/>
</dbReference>
<keyword evidence="3" id="KW-1185">Reference proteome</keyword>